<dbReference type="InterPro" id="IPR009057">
    <property type="entry name" value="Homeodomain-like_sf"/>
</dbReference>
<dbReference type="Pfam" id="PF00440">
    <property type="entry name" value="TetR_N"/>
    <property type="match status" value="1"/>
</dbReference>
<dbReference type="PRINTS" id="PR00455">
    <property type="entry name" value="HTHTETR"/>
</dbReference>
<dbReference type="EMBL" id="BOSL01000001">
    <property type="protein sequence ID" value="GIP51513.1"/>
    <property type="molecule type" value="Genomic_DNA"/>
</dbReference>
<dbReference type="InterPro" id="IPR001647">
    <property type="entry name" value="HTH_TetR"/>
</dbReference>
<comment type="caution">
    <text evidence="4">The sequence shown here is derived from an EMBL/GenBank/DDBJ whole genome shotgun (WGS) entry which is preliminary data.</text>
</comment>
<dbReference type="RefSeq" id="WP_211022699.1">
    <property type="nucleotide sequence ID" value="NZ_BOSL01000001.1"/>
</dbReference>
<organism evidence="4 5">
    <name type="scientific">Paenibacillus vini</name>
    <dbReference type="NCBI Taxonomy" id="1476024"/>
    <lineage>
        <taxon>Bacteria</taxon>
        <taxon>Bacillati</taxon>
        <taxon>Bacillota</taxon>
        <taxon>Bacilli</taxon>
        <taxon>Bacillales</taxon>
        <taxon>Paenibacillaceae</taxon>
        <taxon>Paenibacillus</taxon>
    </lineage>
</organism>
<sequence>MSVKSGDKRTLILRTAMQLFAAKGSSATSMQEIADTCGMSKGSLYLHFKSKDELEFSLFDYCYQLLQEHLLQAENQPGLNPRERLILQIEVLLNLVLELREFLLMQFRDWIKNGNLYRGEPGVIRENNAKLHHYSKKAIEAAYGEQISPYTADLIMLVHGILGVYIRLLFDPAITVGTHRMAVYMVDLLDGAAERMISQRPEPLISEEVLKRWGADDTCMKEPERHPLLAIRELKELIESRVASPDVRQQGRESLQLMEEEILELRPRRVVLTGMLANVKAIPELDDRMEELERLMRPYLNHA</sequence>
<evidence type="ECO:0000256" key="1">
    <source>
        <dbReference type="ARBA" id="ARBA00023125"/>
    </source>
</evidence>
<evidence type="ECO:0000256" key="2">
    <source>
        <dbReference type="PROSITE-ProRule" id="PRU00335"/>
    </source>
</evidence>
<proteinExistence type="predicted"/>
<dbReference type="PANTHER" id="PTHR43479:SF22">
    <property type="entry name" value="TRANSCRIPTIONAL REGULATOR, TETR FAMILY"/>
    <property type="match status" value="1"/>
</dbReference>
<feature type="domain" description="HTH tetR-type" evidence="3">
    <location>
        <begin position="6"/>
        <end position="66"/>
    </location>
</feature>
<reference evidence="4 5" key="1">
    <citation type="submission" date="2021-03" db="EMBL/GenBank/DDBJ databases">
        <title>Antimicrobial resistance genes in bacteria isolated from Japanese honey, and their potential for conferring macrolide and lincosamide resistance in the American foulbrood pathogen Paenibacillus larvae.</title>
        <authorList>
            <person name="Okamoto M."/>
            <person name="Kumagai M."/>
            <person name="Kanamori H."/>
            <person name="Takamatsu D."/>
        </authorList>
    </citation>
    <scope>NUCLEOTIDE SEQUENCE [LARGE SCALE GENOMIC DNA]</scope>
    <source>
        <strain evidence="4 5">J42TS3</strain>
    </source>
</reference>
<dbReference type="PROSITE" id="PS50977">
    <property type="entry name" value="HTH_TETR_2"/>
    <property type="match status" value="1"/>
</dbReference>
<dbReference type="Proteomes" id="UP000679992">
    <property type="component" value="Unassembled WGS sequence"/>
</dbReference>
<keyword evidence="5" id="KW-1185">Reference proteome</keyword>
<dbReference type="SUPFAM" id="SSF46689">
    <property type="entry name" value="Homeodomain-like"/>
    <property type="match status" value="1"/>
</dbReference>
<keyword evidence="1 2" id="KW-0238">DNA-binding</keyword>
<protein>
    <submittedName>
        <fullName evidence="4">TetR family transcriptional regulator</fullName>
    </submittedName>
</protein>
<dbReference type="InterPro" id="IPR050624">
    <property type="entry name" value="HTH-type_Tx_Regulator"/>
</dbReference>
<accession>A0ABQ4M683</accession>
<feature type="DNA-binding region" description="H-T-H motif" evidence="2">
    <location>
        <begin position="29"/>
        <end position="48"/>
    </location>
</feature>
<evidence type="ECO:0000313" key="4">
    <source>
        <dbReference type="EMBL" id="GIP51513.1"/>
    </source>
</evidence>
<name>A0ABQ4M683_9BACL</name>
<evidence type="ECO:0000259" key="3">
    <source>
        <dbReference type="PROSITE" id="PS50977"/>
    </source>
</evidence>
<evidence type="ECO:0000313" key="5">
    <source>
        <dbReference type="Proteomes" id="UP000679992"/>
    </source>
</evidence>
<dbReference type="Gene3D" id="1.10.357.10">
    <property type="entry name" value="Tetracycline Repressor, domain 2"/>
    <property type="match status" value="1"/>
</dbReference>
<gene>
    <name evidence="4" type="ORF">J42TS3_05480</name>
</gene>
<dbReference type="PANTHER" id="PTHR43479">
    <property type="entry name" value="ACREF/ENVCD OPERON REPRESSOR-RELATED"/>
    <property type="match status" value="1"/>
</dbReference>